<evidence type="ECO:0000256" key="2">
    <source>
        <dbReference type="ARBA" id="ARBA00007362"/>
    </source>
</evidence>
<dbReference type="Pfam" id="PF00892">
    <property type="entry name" value="EamA"/>
    <property type="match status" value="2"/>
</dbReference>
<dbReference type="KEGG" id="smiz:4412673_01772"/>
<dbReference type="PANTHER" id="PTHR32322">
    <property type="entry name" value="INNER MEMBRANE TRANSPORTER"/>
    <property type="match status" value="1"/>
</dbReference>
<evidence type="ECO:0000256" key="5">
    <source>
        <dbReference type="ARBA" id="ARBA00023136"/>
    </source>
</evidence>
<dbReference type="SUPFAM" id="SSF103481">
    <property type="entry name" value="Multidrug resistance efflux transporter EmrE"/>
    <property type="match status" value="2"/>
</dbReference>
<dbReference type="EMBL" id="LT906468">
    <property type="protein sequence ID" value="SNV49397.1"/>
    <property type="molecule type" value="Genomic_DNA"/>
</dbReference>
<feature type="transmembrane region" description="Helical" evidence="7">
    <location>
        <begin position="162"/>
        <end position="182"/>
    </location>
</feature>
<feature type="domain" description="EamA" evidence="8">
    <location>
        <begin position="12"/>
        <end position="144"/>
    </location>
</feature>
<evidence type="ECO:0000256" key="6">
    <source>
        <dbReference type="SAM" id="MobiDB-lite"/>
    </source>
</evidence>
<feature type="transmembrane region" description="Helical" evidence="7">
    <location>
        <begin position="279"/>
        <end position="295"/>
    </location>
</feature>
<feature type="transmembrane region" description="Helical" evidence="7">
    <location>
        <begin position="36"/>
        <end position="59"/>
    </location>
</feature>
<evidence type="ECO:0000256" key="7">
    <source>
        <dbReference type="SAM" id="Phobius"/>
    </source>
</evidence>
<gene>
    <name evidence="9" type="primary">yedA</name>
    <name evidence="9" type="ORF">SAMEA4412673_01772</name>
</gene>
<feature type="compositionally biased region" description="Basic and acidic residues" evidence="6">
    <location>
        <begin position="381"/>
        <end position="396"/>
    </location>
</feature>
<evidence type="ECO:0000259" key="8">
    <source>
        <dbReference type="Pfam" id="PF00892"/>
    </source>
</evidence>
<evidence type="ECO:0000256" key="3">
    <source>
        <dbReference type="ARBA" id="ARBA00022692"/>
    </source>
</evidence>
<dbReference type="InterPro" id="IPR037185">
    <property type="entry name" value="EmrE-like"/>
</dbReference>
<feature type="transmembrane region" description="Helical" evidence="7">
    <location>
        <begin position="71"/>
        <end position="90"/>
    </location>
</feature>
<dbReference type="PANTHER" id="PTHR32322:SF2">
    <property type="entry name" value="EAMA DOMAIN-CONTAINING PROTEIN"/>
    <property type="match status" value="1"/>
</dbReference>
<feature type="transmembrane region" description="Helical" evidence="7">
    <location>
        <begin position="96"/>
        <end position="115"/>
    </location>
</feature>
<sequence length="396" mass="44456">MVKSSNPSGSIIIFAYLVVYIVWGSTFFFIEKALHAFPPFVLGSIRFIIAGSLLMFYCWVKGYKIYIKSAVKDAALVGFLLLFIDMAAIIWSEQYISSAIVSILSAATAIWFIILDKPKWKENFSSIPTLLGLILGFLGVVMLFAEQIFGASANEGDNDKKLTAMIVMTVGTIGWTVGSLISKYNKKSDNKKSADPNTAKEPEEDLNVMVKTAWQMVVAGVAFTTVALLNGEYKSFEFGSVPLEYWGAMVYLALMGSILAFSCYIFLLQYRPATEVSTYAYVNPIVALILVHFFTDHLVSRMQIIGLAVVLFSVLLMNWNLYRDSSIIKNYKRRRKIRKLRHMAPKSSIPRIVEVAEFGQKKTKKPKDNPEKGNSNPQNDATDKSKGKNFDQEFYD</sequence>
<proteinExistence type="inferred from homology"/>
<evidence type="ECO:0000256" key="4">
    <source>
        <dbReference type="ARBA" id="ARBA00022989"/>
    </source>
</evidence>
<feature type="transmembrane region" description="Helical" evidence="7">
    <location>
        <begin position="245"/>
        <end position="267"/>
    </location>
</feature>
<evidence type="ECO:0000313" key="10">
    <source>
        <dbReference type="Proteomes" id="UP000215355"/>
    </source>
</evidence>
<feature type="transmembrane region" description="Helical" evidence="7">
    <location>
        <begin position="127"/>
        <end position="150"/>
    </location>
</feature>
<dbReference type="Proteomes" id="UP000215355">
    <property type="component" value="Chromosome 1"/>
</dbReference>
<feature type="transmembrane region" description="Helical" evidence="7">
    <location>
        <begin position="213"/>
        <end position="233"/>
    </location>
</feature>
<reference evidence="9 10" key="1">
    <citation type="submission" date="2017-06" db="EMBL/GenBank/DDBJ databases">
        <authorList>
            <consortium name="Pathogen Informatics"/>
        </authorList>
    </citation>
    <scope>NUCLEOTIDE SEQUENCE [LARGE SCALE GENOMIC DNA]</scope>
    <source>
        <strain evidence="9 10">NCTC12149</strain>
    </source>
</reference>
<dbReference type="InterPro" id="IPR000620">
    <property type="entry name" value="EamA_dom"/>
</dbReference>
<dbReference type="AlphaFoldDB" id="A0AAJ5C015"/>
<name>A0AAJ5C015_9SPHI</name>
<dbReference type="InterPro" id="IPR050638">
    <property type="entry name" value="AA-Vitamin_Transporters"/>
</dbReference>
<keyword evidence="4 7" id="KW-1133">Transmembrane helix</keyword>
<feature type="transmembrane region" description="Helical" evidence="7">
    <location>
        <begin position="301"/>
        <end position="322"/>
    </location>
</feature>
<comment type="similarity">
    <text evidence="2">Belongs to the EamA transporter family.</text>
</comment>
<feature type="domain" description="EamA" evidence="8">
    <location>
        <begin position="204"/>
        <end position="318"/>
    </location>
</feature>
<accession>A0AAJ5C015</accession>
<evidence type="ECO:0000313" key="9">
    <source>
        <dbReference type="EMBL" id="SNV49397.1"/>
    </source>
</evidence>
<feature type="region of interest" description="Disordered" evidence="6">
    <location>
        <begin position="356"/>
        <end position="396"/>
    </location>
</feature>
<evidence type="ECO:0000256" key="1">
    <source>
        <dbReference type="ARBA" id="ARBA00004141"/>
    </source>
</evidence>
<dbReference type="GO" id="GO:0016020">
    <property type="term" value="C:membrane"/>
    <property type="evidence" value="ECO:0007669"/>
    <property type="project" value="UniProtKB-SubCell"/>
</dbReference>
<feature type="transmembrane region" description="Helical" evidence="7">
    <location>
        <begin position="12"/>
        <end position="30"/>
    </location>
</feature>
<protein>
    <submittedName>
        <fullName evidence="9">Uncharacterized inner membrane transporter yedA</fullName>
    </submittedName>
</protein>
<keyword evidence="5 7" id="KW-0472">Membrane</keyword>
<comment type="subcellular location">
    <subcellularLocation>
        <location evidence="1">Membrane</location>
        <topology evidence="1">Multi-pass membrane protein</topology>
    </subcellularLocation>
</comment>
<dbReference type="RefSeq" id="WP_093095836.1">
    <property type="nucleotide sequence ID" value="NZ_CP158798.1"/>
</dbReference>
<keyword evidence="3 7" id="KW-0812">Transmembrane</keyword>
<organism evidence="9 10">
    <name type="scientific">Sphingobacterium mizutaii</name>
    <dbReference type="NCBI Taxonomy" id="1010"/>
    <lineage>
        <taxon>Bacteria</taxon>
        <taxon>Pseudomonadati</taxon>
        <taxon>Bacteroidota</taxon>
        <taxon>Sphingobacteriia</taxon>
        <taxon>Sphingobacteriales</taxon>
        <taxon>Sphingobacteriaceae</taxon>
        <taxon>Sphingobacterium</taxon>
    </lineage>
</organism>